<evidence type="ECO:0000313" key="2">
    <source>
        <dbReference type="EMBL" id="MCZ4245929.1"/>
    </source>
</evidence>
<comment type="caution">
    <text evidence="2">The sequence shown here is derived from an EMBL/GenBank/DDBJ whole genome shotgun (WGS) entry which is preliminary data.</text>
</comment>
<feature type="chain" id="PRO_5047451742" description="C1q domain-containing protein" evidence="1">
    <location>
        <begin position="23"/>
        <end position="295"/>
    </location>
</feature>
<accession>A0ABT4LDG4</accession>
<protein>
    <recommendedName>
        <fullName evidence="4">C1q domain-containing protein</fullName>
    </recommendedName>
</protein>
<proteinExistence type="predicted"/>
<dbReference type="Proteomes" id="UP001144347">
    <property type="component" value="Unassembled WGS sequence"/>
</dbReference>
<organism evidence="2 3">
    <name type="scientific">Pedobacter punctiformis</name>
    <dbReference type="NCBI Taxonomy" id="3004097"/>
    <lineage>
        <taxon>Bacteria</taxon>
        <taxon>Pseudomonadati</taxon>
        <taxon>Bacteroidota</taxon>
        <taxon>Sphingobacteriia</taxon>
        <taxon>Sphingobacteriales</taxon>
        <taxon>Sphingobacteriaceae</taxon>
        <taxon>Pedobacter</taxon>
    </lineage>
</organism>
<dbReference type="InterPro" id="IPR008983">
    <property type="entry name" value="Tumour_necrosis_fac-like_dom"/>
</dbReference>
<dbReference type="Gene3D" id="2.60.120.40">
    <property type="match status" value="1"/>
</dbReference>
<keyword evidence="1" id="KW-0732">Signal</keyword>
<keyword evidence="3" id="KW-1185">Reference proteome</keyword>
<gene>
    <name evidence="2" type="ORF">O0955_18100</name>
</gene>
<dbReference type="RefSeq" id="WP_269428969.1">
    <property type="nucleotide sequence ID" value="NZ_JAPWGM010000010.1"/>
</dbReference>
<name>A0ABT4LDG4_9SPHI</name>
<reference evidence="2" key="1">
    <citation type="submission" date="2022-12" db="EMBL/GenBank/DDBJ databases">
        <title>Genome sequence of HCMS5-2.</title>
        <authorList>
            <person name="Woo H."/>
        </authorList>
    </citation>
    <scope>NUCLEOTIDE SEQUENCE</scope>
    <source>
        <strain evidence="2">HCMS5-2</strain>
    </source>
</reference>
<feature type="signal peptide" evidence="1">
    <location>
        <begin position="1"/>
        <end position="22"/>
    </location>
</feature>
<evidence type="ECO:0008006" key="4">
    <source>
        <dbReference type="Google" id="ProtNLM"/>
    </source>
</evidence>
<evidence type="ECO:0000313" key="3">
    <source>
        <dbReference type="Proteomes" id="UP001144347"/>
    </source>
</evidence>
<dbReference type="EMBL" id="JAPWGM010000010">
    <property type="protein sequence ID" value="MCZ4245929.1"/>
    <property type="molecule type" value="Genomic_DNA"/>
</dbReference>
<evidence type="ECO:0000256" key="1">
    <source>
        <dbReference type="SAM" id="SignalP"/>
    </source>
</evidence>
<sequence>MDKKIFTLICLLAFCYFNTAFAQKTGIGTRNPVASSTMHIDGAKNNATAPAATKNNDDVVVMADGKLGIGTITPVTRVDLRSNDQKGIIGLGTNTGQTAVQAGAGAIRYSNILPGVLEYSDGEKWIPLPQVPPIKALVLANNKTLQIIADNNTSQYVTGWLAVKNDPDVDPGGFTPGIPNFNLLNGTFTAPRDAFYIVSFNITLATANIPNNSRFETIIESNTSTNNIQAFKSVNSYPGFNTPVPNNIVSGNCNAIFNLKAGNTIRFRVYHTLGGNRNTSIANLGVDNSISIYEL</sequence>